<keyword evidence="2" id="KW-0808">Transferase</keyword>
<dbReference type="PROSITE" id="PS51186">
    <property type="entry name" value="GNAT"/>
    <property type="match status" value="1"/>
</dbReference>
<proteinExistence type="predicted"/>
<dbReference type="InterPro" id="IPR000182">
    <property type="entry name" value="GNAT_dom"/>
</dbReference>
<dbReference type="Pfam" id="PF13508">
    <property type="entry name" value="Acetyltransf_7"/>
    <property type="match status" value="1"/>
</dbReference>
<accession>A0A176XD96</accession>
<dbReference type="InterPro" id="IPR016181">
    <property type="entry name" value="Acyl_CoA_acyltransferase"/>
</dbReference>
<sequence length="167" mass="17727">MIIRPERQGDEEAIARVTEEAFRNVDHSDKTEHLIVARLREAGALTVSLVAEDSEGIVGHIGFSPVTLSSGETGWFCLAPLSVTPERQGEGIGSRLVREGLGALDRLSASGCVVAGDPDYYGRFGFRAVEGLGALGIPDEYFTVLRLHGGTPSGIVSFHPGFDSDSA</sequence>
<dbReference type="AlphaFoldDB" id="A0A176XD96"/>
<gene>
    <name evidence="2" type="ORF">A7J57_13165</name>
</gene>
<evidence type="ECO:0000313" key="2">
    <source>
        <dbReference type="EMBL" id="OAE47006.1"/>
    </source>
</evidence>
<comment type="caution">
    <text evidence="2">The sequence shown here is derived from an EMBL/GenBank/DDBJ whole genome shotgun (WGS) entry which is preliminary data.</text>
</comment>
<dbReference type="GO" id="GO:0016747">
    <property type="term" value="F:acyltransferase activity, transferring groups other than amino-acyl groups"/>
    <property type="evidence" value="ECO:0007669"/>
    <property type="project" value="InterPro"/>
</dbReference>
<dbReference type="CDD" id="cd04301">
    <property type="entry name" value="NAT_SF"/>
    <property type="match status" value="1"/>
</dbReference>
<feature type="domain" description="N-acetyltransferase" evidence="1">
    <location>
        <begin position="1"/>
        <end position="148"/>
    </location>
</feature>
<evidence type="ECO:0000259" key="1">
    <source>
        <dbReference type="PROSITE" id="PS51186"/>
    </source>
</evidence>
<organism evidence="2 3">
    <name type="scientific">Agrobacterium tumefaciens</name>
    <dbReference type="NCBI Taxonomy" id="358"/>
    <lineage>
        <taxon>Bacteria</taxon>
        <taxon>Pseudomonadati</taxon>
        <taxon>Pseudomonadota</taxon>
        <taxon>Alphaproteobacteria</taxon>
        <taxon>Hyphomicrobiales</taxon>
        <taxon>Rhizobiaceae</taxon>
        <taxon>Rhizobium/Agrobacterium group</taxon>
        <taxon>Agrobacterium</taxon>
        <taxon>Agrobacterium tumefaciens complex</taxon>
    </lineage>
</organism>
<evidence type="ECO:0000313" key="3">
    <source>
        <dbReference type="Proteomes" id="UP000077098"/>
    </source>
</evidence>
<dbReference type="Proteomes" id="UP000077098">
    <property type="component" value="Unassembled WGS sequence"/>
</dbReference>
<dbReference type="Gene3D" id="3.40.630.30">
    <property type="match status" value="1"/>
</dbReference>
<dbReference type="RefSeq" id="WP_063948788.1">
    <property type="nucleotide sequence ID" value="NZ_LXPS01000011.1"/>
</dbReference>
<dbReference type="EMBL" id="LXPS01000011">
    <property type="protein sequence ID" value="OAE47006.1"/>
    <property type="molecule type" value="Genomic_DNA"/>
</dbReference>
<name>A0A176XD96_AGRTU</name>
<protein>
    <submittedName>
        <fullName evidence="2">GCN5 family acetyltransferase</fullName>
    </submittedName>
</protein>
<reference evidence="2 3" key="1">
    <citation type="submission" date="2016-05" db="EMBL/GenBank/DDBJ databases">
        <authorList>
            <person name="Lavstsen T."/>
            <person name="Jespersen J.S."/>
        </authorList>
    </citation>
    <scope>NUCLEOTIDE SEQUENCE [LARGE SCALE GENOMIC DNA]</scope>
    <source>
        <strain evidence="2 3">KCJ1736</strain>
    </source>
</reference>
<dbReference type="SUPFAM" id="SSF55729">
    <property type="entry name" value="Acyl-CoA N-acyltransferases (Nat)"/>
    <property type="match status" value="1"/>
</dbReference>